<gene>
    <name evidence="1" type="ORF">G3435_24575</name>
</gene>
<evidence type="ECO:0000313" key="1">
    <source>
        <dbReference type="EMBL" id="NER62269.1"/>
    </source>
</evidence>
<dbReference type="EMBL" id="JAAHBV010000720">
    <property type="protein sequence ID" value="NER62269.1"/>
    <property type="molecule type" value="Genomic_DNA"/>
</dbReference>
<dbReference type="InterPro" id="IPR024965">
    <property type="entry name" value="Putative_integrase"/>
</dbReference>
<sequence length="252" mass="29293">MSEANVKSRWGDTRSRSDGLFTWMTAERPEMGNWAECFRLFVKSRTTARVTTQIDVLNRLGDFLLTLDSPPLCPWEVQRRAHMYDARLINKNTYFDFLIGNLKDPRTRNANLATARQFFTWTRDYLDSINRHELSLFPEPILSTDSFGKTATTARTYRDSLPPYIINEMKAALTEDDYAFPRSYARAEVLVVDNNTAEHTRVFYPGLAHCLYTILELPIRSHQGRWLDSGDLDEFIYDPTTNSYRTNLSEYA</sequence>
<reference evidence="1 2" key="1">
    <citation type="submission" date="2020-02" db="EMBL/GenBank/DDBJ databases">
        <title>Broccoli isolated Pseudomonas sp.</title>
        <authorList>
            <person name="Fujikawa T."/>
            <person name="Sawada H."/>
        </authorList>
    </citation>
    <scope>NUCLEOTIDE SEQUENCE [LARGE SCALE GENOMIC DNA]</scope>
    <source>
        <strain evidence="1 2">MAFF212428</strain>
    </source>
</reference>
<organism evidence="1 2">
    <name type="scientific">Pseudomonas brassicae</name>
    <dbReference type="NCBI Taxonomy" id="2708063"/>
    <lineage>
        <taxon>Bacteria</taxon>
        <taxon>Pseudomonadati</taxon>
        <taxon>Pseudomonadota</taxon>
        <taxon>Gammaproteobacteria</taxon>
        <taxon>Pseudomonadales</taxon>
        <taxon>Pseudomonadaceae</taxon>
        <taxon>Pseudomonas</taxon>
    </lineage>
</organism>
<dbReference type="Proteomes" id="UP000480410">
    <property type="component" value="Unassembled WGS sequence"/>
</dbReference>
<name>A0A6M0D2M7_9PSED</name>
<evidence type="ECO:0008006" key="3">
    <source>
        <dbReference type="Google" id="ProtNLM"/>
    </source>
</evidence>
<evidence type="ECO:0000313" key="2">
    <source>
        <dbReference type="Proteomes" id="UP000480410"/>
    </source>
</evidence>
<protein>
    <recommendedName>
        <fullName evidence="3">Integrase</fullName>
    </recommendedName>
</protein>
<accession>A0A6M0D2M7</accession>
<proteinExistence type="predicted"/>
<feature type="non-terminal residue" evidence="1">
    <location>
        <position position="252"/>
    </location>
</feature>
<dbReference type="Pfam" id="PF13009">
    <property type="entry name" value="Integrase_2"/>
    <property type="match status" value="1"/>
</dbReference>
<comment type="caution">
    <text evidence="1">The sequence shown here is derived from an EMBL/GenBank/DDBJ whole genome shotgun (WGS) entry which is preliminary data.</text>
</comment>
<dbReference type="AlphaFoldDB" id="A0A6M0D2M7"/>